<dbReference type="PANTHER" id="PTHR43708">
    <property type="entry name" value="CONSERVED EXPRESSED OXIDOREDUCTASE (EUROFUNG)"/>
    <property type="match status" value="1"/>
</dbReference>
<dbReference type="Pfam" id="PF21378">
    <property type="entry name" value="YceM-like_C"/>
    <property type="match status" value="1"/>
</dbReference>
<evidence type="ECO:0000259" key="2">
    <source>
        <dbReference type="Pfam" id="PF21378"/>
    </source>
</evidence>
<evidence type="ECO:0000313" key="4">
    <source>
        <dbReference type="Proteomes" id="UP000184241"/>
    </source>
</evidence>
<dbReference type="Proteomes" id="UP000184241">
    <property type="component" value="Unassembled WGS sequence"/>
</dbReference>
<dbReference type="RefSeq" id="WP_073020153.1">
    <property type="nucleotide sequence ID" value="NZ_FQXU01000008.1"/>
</dbReference>
<dbReference type="Gene3D" id="3.40.50.720">
    <property type="entry name" value="NAD(P)-binding Rossmann-like Domain"/>
    <property type="match status" value="1"/>
</dbReference>
<dbReference type="PANTHER" id="PTHR43708:SF4">
    <property type="entry name" value="OXIDOREDUCTASE YCEM-RELATED"/>
    <property type="match status" value="1"/>
</dbReference>
<gene>
    <name evidence="3" type="ORF">SAMN02745941_02688</name>
</gene>
<protein>
    <submittedName>
        <fullName evidence="3">Virulence factor</fullName>
    </submittedName>
</protein>
<dbReference type="InterPro" id="IPR051317">
    <property type="entry name" value="Gfo/Idh/MocA_oxidoreduct"/>
</dbReference>
<dbReference type="EMBL" id="FQXU01000008">
    <property type="protein sequence ID" value="SHI21089.1"/>
    <property type="molecule type" value="Genomic_DNA"/>
</dbReference>
<feature type="domain" description="Gfo/Idh/MocA-like oxidoreductase N-terminal" evidence="1">
    <location>
        <begin position="1"/>
        <end position="119"/>
    </location>
</feature>
<feature type="domain" description="YceM-like C-terminal" evidence="2">
    <location>
        <begin position="125"/>
        <end position="233"/>
    </location>
</feature>
<organism evidence="3 4">
    <name type="scientific">Clostridium intestinale DSM 6191</name>
    <dbReference type="NCBI Taxonomy" id="1121320"/>
    <lineage>
        <taxon>Bacteria</taxon>
        <taxon>Bacillati</taxon>
        <taxon>Bacillota</taxon>
        <taxon>Clostridia</taxon>
        <taxon>Eubacteriales</taxon>
        <taxon>Clostridiaceae</taxon>
        <taxon>Clostridium</taxon>
    </lineage>
</organism>
<dbReference type="AlphaFoldDB" id="A0A1M5ZA61"/>
<sequence>MRIGIVGLGDIAKKAYLPVLSEKEDIELVLCTRNKATLENLSTKYRINEYVLTVDELINKKVQAVFVSTATEAHFEVAKKLIENGINVYIDKPISLNFKETEEIAKLAEKNNVIAMVGFNRRFSPMFSKLKEHGKADIIIIQKNRFCLPDDTRRFIVEDFVHVVDTLRFLLDREVKELEVRYLRKEGMLHNVVIQLIGEGCTAIGIMNRNNGITEEIVEYMTAGNKYIVDNFVETWHLHDRNKSLSKFGDWEPTLYKRGFYQIADHFIDCVKNNKIPSPSIQDSLITHEICEKIVMKIEEENKH</sequence>
<dbReference type="SUPFAM" id="SSF51735">
    <property type="entry name" value="NAD(P)-binding Rossmann-fold domains"/>
    <property type="match status" value="1"/>
</dbReference>
<dbReference type="InterPro" id="IPR000683">
    <property type="entry name" value="Gfo/Idh/MocA-like_OxRdtase_N"/>
</dbReference>
<dbReference type="Pfam" id="PF01408">
    <property type="entry name" value="GFO_IDH_MocA"/>
    <property type="match status" value="1"/>
</dbReference>
<dbReference type="SUPFAM" id="SSF55347">
    <property type="entry name" value="Glyceraldehyde-3-phosphate dehydrogenase-like, C-terminal domain"/>
    <property type="match status" value="1"/>
</dbReference>
<dbReference type="GO" id="GO:0000166">
    <property type="term" value="F:nucleotide binding"/>
    <property type="evidence" value="ECO:0007669"/>
    <property type="project" value="InterPro"/>
</dbReference>
<dbReference type="InterPro" id="IPR036291">
    <property type="entry name" value="NAD(P)-bd_dom_sf"/>
</dbReference>
<evidence type="ECO:0000259" key="1">
    <source>
        <dbReference type="Pfam" id="PF01408"/>
    </source>
</evidence>
<accession>A0A1M5ZA61</accession>
<name>A0A1M5ZA61_9CLOT</name>
<evidence type="ECO:0000313" key="3">
    <source>
        <dbReference type="EMBL" id="SHI21089.1"/>
    </source>
</evidence>
<dbReference type="Gene3D" id="3.30.360.10">
    <property type="entry name" value="Dihydrodipicolinate Reductase, domain 2"/>
    <property type="match status" value="1"/>
</dbReference>
<reference evidence="3 4" key="1">
    <citation type="submission" date="2016-11" db="EMBL/GenBank/DDBJ databases">
        <authorList>
            <person name="Jaros S."/>
            <person name="Januszkiewicz K."/>
            <person name="Wedrychowicz H."/>
        </authorList>
    </citation>
    <scope>NUCLEOTIDE SEQUENCE [LARGE SCALE GENOMIC DNA]</scope>
    <source>
        <strain evidence="3 4">DSM 6191</strain>
    </source>
</reference>
<dbReference type="InterPro" id="IPR048477">
    <property type="entry name" value="YceM-like_C"/>
</dbReference>
<proteinExistence type="predicted"/>